<dbReference type="InterPro" id="IPR024344">
    <property type="entry name" value="MDMPI_metal-binding"/>
</dbReference>
<feature type="domain" description="Mycothiol-dependent maleylpyruvate isomerase metal-binding" evidence="2">
    <location>
        <begin position="18"/>
        <end position="127"/>
    </location>
</feature>
<dbReference type="AlphaFoldDB" id="A0A6N4VI06"/>
<dbReference type="KEGG" id="mpof:MPOR_46460"/>
<dbReference type="Proteomes" id="UP000466785">
    <property type="component" value="Chromosome"/>
</dbReference>
<dbReference type="GO" id="GO:0046872">
    <property type="term" value="F:metal ion binding"/>
    <property type="evidence" value="ECO:0007669"/>
    <property type="project" value="InterPro"/>
</dbReference>
<feature type="domain" description="MDMPI C-terminal" evidence="1">
    <location>
        <begin position="141"/>
        <end position="232"/>
    </location>
</feature>
<dbReference type="PANTHER" id="PTHR40758">
    <property type="entry name" value="CONSERVED PROTEIN"/>
    <property type="match status" value="1"/>
</dbReference>
<sequence>MKPVDHLVSVRRDSHRIADAAQGRLTATVPSCPGWHVADLVWHVGVVQLFWQLVARGDLSGPQEWTEPARPGDDELLAWFRTGADTAVDALAGLDPERPAWTWGRRRNVGFICRRVAQETAVHCWDALSAVAAGEPIEQRIAADGVDEFLDEVLPGLSPDLAGPAQTVALCAGDVGTDWTIRVGRGSAELTGGRVGADVTVTATASDLLLLLWGRRPDDDLQVDGEPAALQRFLARARF</sequence>
<evidence type="ECO:0000259" key="2">
    <source>
        <dbReference type="Pfam" id="PF11716"/>
    </source>
</evidence>
<name>A0A6N4VI06_9MYCO</name>
<dbReference type="InterPro" id="IPR017517">
    <property type="entry name" value="Maleyloyr_isom"/>
</dbReference>
<gene>
    <name evidence="3" type="ORF">MPOR_46460</name>
</gene>
<dbReference type="EMBL" id="AP022570">
    <property type="protein sequence ID" value="BBX53620.1"/>
    <property type="molecule type" value="Genomic_DNA"/>
</dbReference>
<evidence type="ECO:0000259" key="1">
    <source>
        <dbReference type="Pfam" id="PF07398"/>
    </source>
</evidence>
<dbReference type="PANTHER" id="PTHR40758:SF1">
    <property type="entry name" value="CONSERVED PROTEIN"/>
    <property type="match status" value="1"/>
</dbReference>
<dbReference type="InterPro" id="IPR010872">
    <property type="entry name" value="MDMPI_C-term_domain"/>
</dbReference>
<reference evidence="3 4" key="1">
    <citation type="journal article" date="2019" name="Emerg. Microbes Infect.">
        <title>Comprehensive subspecies identification of 175 nontuberculous mycobacteria species based on 7547 genomic profiles.</title>
        <authorList>
            <person name="Matsumoto Y."/>
            <person name="Kinjo T."/>
            <person name="Motooka D."/>
            <person name="Nabeya D."/>
            <person name="Jung N."/>
            <person name="Uechi K."/>
            <person name="Horii T."/>
            <person name="Iida T."/>
            <person name="Fujita J."/>
            <person name="Nakamura S."/>
        </authorList>
    </citation>
    <scope>NUCLEOTIDE SEQUENCE [LARGE SCALE GENOMIC DNA]</scope>
    <source>
        <strain evidence="3 4">JCM 12603</strain>
    </source>
</reference>
<evidence type="ECO:0000313" key="3">
    <source>
        <dbReference type="EMBL" id="BBX53620.1"/>
    </source>
</evidence>
<dbReference type="Pfam" id="PF11716">
    <property type="entry name" value="MDMPI_N"/>
    <property type="match status" value="1"/>
</dbReference>
<keyword evidence="4" id="KW-1185">Reference proteome</keyword>
<protein>
    <recommendedName>
        <fullName evidence="5">Maleylpyruvate isomerase family mycothiol-dependent enzyme</fullName>
    </recommendedName>
</protein>
<evidence type="ECO:0008006" key="5">
    <source>
        <dbReference type="Google" id="ProtNLM"/>
    </source>
</evidence>
<dbReference type="Pfam" id="PF07398">
    <property type="entry name" value="MDMPI_C"/>
    <property type="match status" value="1"/>
</dbReference>
<dbReference type="GO" id="GO:0005886">
    <property type="term" value="C:plasma membrane"/>
    <property type="evidence" value="ECO:0007669"/>
    <property type="project" value="TreeGrafter"/>
</dbReference>
<dbReference type="SUPFAM" id="SSF109854">
    <property type="entry name" value="DinB/YfiT-like putative metalloenzymes"/>
    <property type="match status" value="1"/>
</dbReference>
<dbReference type="SUPFAM" id="SSF55718">
    <property type="entry name" value="SCP-like"/>
    <property type="match status" value="1"/>
</dbReference>
<dbReference type="RefSeq" id="WP_163678059.1">
    <property type="nucleotide sequence ID" value="NZ_AP022570.1"/>
</dbReference>
<evidence type="ECO:0000313" key="4">
    <source>
        <dbReference type="Proteomes" id="UP000466785"/>
    </source>
</evidence>
<accession>A0A6N4VI06</accession>
<proteinExistence type="predicted"/>
<dbReference type="NCBIfam" id="TIGR03083">
    <property type="entry name" value="maleylpyruvate isomerase family mycothiol-dependent enzyme"/>
    <property type="match status" value="1"/>
</dbReference>
<dbReference type="InterPro" id="IPR034660">
    <property type="entry name" value="DinB/YfiT-like"/>
</dbReference>
<dbReference type="InterPro" id="IPR036527">
    <property type="entry name" value="SCP2_sterol-bd_dom_sf"/>
</dbReference>
<organism evidence="3 4">
    <name type="scientific">Mycolicibacterium poriferae</name>
    <dbReference type="NCBI Taxonomy" id="39694"/>
    <lineage>
        <taxon>Bacteria</taxon>
        <taxon>Bacillati</taxon>
        <taxon>Actinomycetota</taxon>
        <taxon>Actinomycetes</taxon>
        <taxon>Mycobacteriales</taxon>
        <taxon>Mycobacteriaceae</taxon>
        <taxon>Mycolicibacterium</taxon>
    </lineage>
</organism>